<protein>
    <recommendedName>
        <fullName evidence="2 7">Transcriptional regulator CtsR</fullName>
    </recommendedName>
</protein>
<evidence type="ECO:0000256" key="7">
    <source>
        <dbReference type="PIRNR" id="PIRNR010607"/>
    </source>
</evidence>
<organism evidence="10 11">
    <name type="scientific">Candidatus Enterococcus willemsii</name>
    <dbReference type="NCBI Taxonomy" id="1857215"/>
    <lineage>
        <taxon>Bacteria</taxon>
        <taxon>Bacillati</taxon>
        <taxon>Bacillota</taxon>
        <taxon>Bacilli</taxon>
        <taxon>Lactobacillales</taxon>
        <taxon>Enterococcaceae</taxon>
        <taxon>Enterococcus</taxon>
    </lineage>
</organism>
<feature type="domain" description="CtsR C-terminal dimerization" evidence="9">
    <location>
        <begin position="79"/>
        <end position="146"/>
    </location>
</feature>
<dbReference type="InterPro" id="IPR041473">
    <property type="entry name" value="CtsR_C"/>
</dbReference>
<comment type="caution">
    <text evidence="10">The sequence shown here is derived from an EMBL/GenBank/DDBJ whole genome shotgun (WGS) entry which is preliminary data.</text>
</comment>
<dbReference type="InterPro" id="IPR008463">
    <property type="entry name" value="CtsR"/>
</dbReference>
<dbReference type="RefSeq" id="WP_161901989.1">
    <property type="nucleotide sequence ID" value="NZ_MAEL01000035.1"/>
</dbReference>
<evidence type="ECO:0000256" key="5">
    <source>
        <dbReference type="ARBA" id="ARBA00023125"/>
    </source>
</evidence>
<evidence type="ECO:0000256" key="6">
    <source>
        <dbReference type="ARBA" id="ARBA00023163"/>
    </source>
</evidence>
<feature type="domain" description="CtsR N-terminal HTH" evidence="8">
    <location>
        <begin position="5"/>
        <end position="74"/>
    </location>
</feature>
<keyword evidence="6 7" id="KW-0804">Transcription</keyword>
<reference evidence="10 11" key="1">
    <citation type="submission" date="2016-06" db="EMBL/GenBank/DDBJ databases">
        <title>Four novel species of enterococci isolated from chicken manure.</title>
        <authorList>
            <person name="Van Tyne D."/>
        </authorList>
    </citation>
    <scope>NUCLEOTIDE SEQUENCE [LARGE SCALE GENOMIC DNA]</scope>
    <source>
        <strain evidence="10 11">CU12B</strain>
    </source>
</reference>
<keyword evidence="4 7" id="KW-0805">Transcription regulation</keyword>
<proteinExistence type="inferred from homology"/>
<evidence type="ECO:0000256" key="2">
    <source>
        <dbReference type="ARBA" id="ARBA00014129"/>
    </source>
</evidence>
<name>A0ABQ6Z0D1_9ENTE</name>
<evidence type="ECO:0000313" key="10">
    <source>
        <dbReference type="EMBL" id="KAF1304119.1"/>
    </source>
</evidence>
<keyword evidence="3 7" id="KW-0678">Repressor</keyword>
<evidence type="ECO:0000256" key="3">
    <source>
        <dbReference type="ARBA" id="ARBA00022491"/>
    </source>
</evidence>
<evidence type="ECO:0000259" key="8">
    <source>
        <dbReference type="Pfam" id="PF05848"/>
    </source>
</evidence>
<evidence type="ECO:0000313" key="11">
    <source>
        <dbReference type="Proteomes" id="UP000782705"/>
    </source>
</evidence>
<dbReference type="Gene3D" id="3.30.56.130">
    <property type="entry name" value="Transcriptional regulator CtsR, winged HTH domain"/>
    <property type="match status" value="1"/>
</dbReference>
<keyword evidence="5 7" id="KW-0238">DNA-binding</keyword>
<sequence>MSQQNTSDLIEAYLKKILEESERIEIRRAEMADLFNCVPSQINYVINTRFTIQRGYTVESKRGGGGYIRIEKVQVTSCHHFLEQVNQLFGQTISEKDAAAIIQKLYEEGILSKREGNLLLTTISKAVLNTTAEENTIRARIMHGILERLSYEDSDTRTDQK</sequence>
<dbReference type="Pfam" id="PF17727">
    <property type="entry name" value="CtsR_C"/>
    <property type="match status" value="1"/>
</dbReference>
<comment type="similarity">
    <text evidence="1 7">Belongs to the CtsR family.</text>
</comment>
<dbReference type="PIRSF" id="PIRSF010607">
    <property type="entry name" value="Txn_repr_CtsR"/>
    <property type="match status" value="1"/>
</dbReference>
<gene>
    <name evidence="10" type="ORF">BAU17_04285</name>
</gene>
<dbReference type="Pfam" id="PF05848">
    <property type="entry name" value="CtsR"/>
    <property type="match status" value="1"/>
</dbReference>
<keyword evidence="11" id="KW-1185">Reference proteome</keyword>
<accession>A0ABQ6Z0D1</accession>
<evidence type="ECO:0000256" key="4">
    <source>
        <dbReference type="ARBA" id="ARBA00023015"/>
    </source>
</evidence>
<dbReference type="InterPro" id="IPR040465">
    <property type="entry name" value="CtsR_N"/>
</dbReference>
<evidence type="ECO:0000259" key="9">
    <source>
        <dbReference type="Pfam" id="PF17727"/>
    </source>
</evidence>
<dbReference type="Proteomes" id="UP000782705">
    <property type="component" value="Unassembled WGS sequence"/>
</dbReference>
<dbReference type="InterPro" id="IPR041908">
    <property type="entry name" value="CtsR_C_sf"/>
</dbReference>
<evidence type="ECO:0000256" key="1">
    <source>
        <dbReference type="ARBA" id="ARBA00010189"/>
    </source>
</evidence>
<dbReference type="InterPro" id="IPR041902">
    <property type="entry name" value="CtsR_N_sf"/>
</dbReference>
<dbReference type="Gene3D" id="1.10.1200.150">
    <property type="entry name" value="Transcriptional regulator CtsR, C-terminal domain"/>
    <property type="match status" value="1"/>
</dbReference>
<dbReference type="EMBL" id="MAEL01000035">
    <property type="protein sequence ID" value="KAF1304119.1"/>
    <property type="molecule type" value="Genomic_DNA"/>
</dbReference>